<dbReference type="InterPro" id="IPR000182">
    <property type="entry name" value="GNAT_dom"/>
</dbReference>
<dbReference type="GO" id="GO:0016747">
    <property type="term" value="F:acyltransferase activity, transferring groups other than amino-acyl groups"/>
    <property type="evidence" value="ECO:0007669"/>
    <property type="project" value="InterPro"/>
</dbReference>
<keyword evidence="3" id="KW-1185">Reference proteome</keyword>
<dbReference type="Gene3D" id="3.40.630.30">
    <property type="match status" value="1"/>
</dbReference>
<dbReference type="PROSITE" id="PS51186">
    <property type="entry name" value="GNAT"/>
    <property type="match status" value="1"/>
</dbReference>
<reference evidence="2 3" key="1">
    <citation type="submission" date="2020-07" db="EMBL/GenBank/DDBJ databases">
        <title>Alkalicella. sp. LB2 genome.</title>
        <authorList>
            <person name="Postec A."/>
            <person name="Quemeneur M."/>
        </authorList>
    </citation>
    <scope>NUCLEOTIDE SEQUENCE [LARGE SCALE GENOMIC DNA]</scope>
    <source>
        <strain evidence="2 3">LB2</strain>
    </source>
</reference>
<dbReference type="EMBL" id="CP058559">
    <property type="protein sequence ID" value="QNO14252.1"/>
    <property type="molecule type" value="Genomic_DNA"/>
</dbReference>
<accession>A0A7G9W6E0</accession>
<dbReference type="RefSeq" id="WP_213167909.1">
    <property type="nucleotide sequence ID" value="NZ_CP058559.1"/>
</dbReference>
<dbReference type="KEGG" id="acae:HYG86_05435"/>
<evidence type="ECO:0000313" key="2">
    <source>
        <dbReference type="EMBL" id="QNO14252.1"/>
    </source>
</evidence>
<feature type="domain" description="N-acetyltransferase" evidence="1">
    <location>
        <begin position="172"/>
        <end position="305"/>
    </location>
</feature>
<proteinExistence type="predicted"/>
<dbReference type="Proteomes" id="UP000516160">
    <property type="component" value="Chromosome"/>
</dbReference>
<sequence>MEIRSIVTDEIDKFSGINSTGEKQIKFKEFLEGWFQEGKTKPEWCFVVEKGETFIGRIIFWAFPDQPNHFKIAGLKLPHDDEEVFYEIAKKLITEGCRKVSGDKTTEFEYHLYSKNNDYFNNYNKLLQECEFISSQEKSSFLNEGSIEKERYSDITFRSLNVVGEKEFVKAIELVSINTLDTEDQLSIETLGSEAAALEYYNILKSIDLNGHWWQLAYDRNEDLVGLVVPQKLDETHGAINYIGVVPNKRGNDYVSVLLIKGTNILKENGLTKVIADIDNRNFPLEQALYKVGFKLDSQMINYKK</sequence>
<keyword evidence="2" id="KW-0808">Transferase</keyword>
<dbReference type="InterPro" id="IPR016181">
    <property type="entry name" value="Acyl_CoA_acyltransferase"/>
</dbReference>
<name>A0A7G9W6E0_ALKCA</name>
<evidence type="ECO:0000259" key="1">
    <source>
        <dbReference type="PROSITE" id="PS51186"/>
    </source>
</evidence>
<evidence type="ECO:0000313" key="3">
    <source>
        <dbReference type="Proteomes" id="UP000516160"/>
    </source>
</evidence>
<protein>
    <submittedName>
        <fullName evidence="2">GNAT family N-acetyltransferase</fullName>
    </submittedName>
</protein>
<gene>
    <name evidence="2" type="ORF">HYG86_05435</name>
</gene>
<organism evidence="2 3">
    <name type="scientific">Alkalicella caledoniensis</name>
    <dbReference type="NCBI Taxonomy" id="2731377"/>
    <lineage>
        <taxon>Bacteria</taxon>
        <taxon>Bacillati</taxon>
        <taxon>Bacillota</taxon>
        <taxon>Clostridia</taxon>
        <taxon>Eubacteriales</taxon>
        <taxon>Proteinivoracaceae</taxon>
        <taxon>Alkalicella</taxon>
    </lineage>
</organism>
<dbReference type="AlphaFoldDB" id="A0A7G9W6E0"/>
<dbReference type="Pfam" id="PF00583">
    <property type="entry name" value="Acetyltransf_1"/>
    <property type="match status" value="1"/>
</dbReference>
<dbReference type="SUPFAM" id="SSF55729">
    <property type="entry name" value="Acyl-CoA N-acyltransferases (Nat)"/>
    <property type="match status" value="1"/>
</dbReference>